<organism evidence="2">
    <name type="scientific">Hellea balneolensis</name>
    <dbReference type="NCBI Taxonomy" id="287478"/>
    <lineage>
        <taxon>Bacteria</taxon>
        <taxon>Pseudomonadati</taxon>
        <taxon>Pseudomonadota</taxon>
        <taxon>Alphaproteobacteria</taxon>
        <taxon>Maricaulales</taxon>
        <taxon>Robiginitomaculaceae</taxon>
        <taxon>Hellea</taxon>
    </lineage>
</organism>
<evidence type="ECO:0000313" key="2">
    <source>
        <dbReference type="EMBL" id="HHL42128.1"/>
    </source>
</evidence>
<keyword evidence="2" id="KW-0378">Hydrolase</keyword>
<dbReference type="AlphaFoldDB" id="A0A7C5LYX1"/>
<dbReference type="Proteomes" id="UP000885830">
    <property type="component" value="Unassembled WGS sequence"/>
</dbReference>
<gene>
    <name evidence="2" type="ORF">ENJ42_00790</name>
</gene>
<dbReference type="PANTHER" id="PTHR22946:SF0">
    <property type="entry name" value="DIENELACTONE HYDROLASE DOMAIN-CONTAINING PROTEIN"/>
    <property type="match status" value="1"/>
</dbReference>
<name>A0A7C5LYX1_9PROT</name>
<dbReference type="InterPro" id="IPR050261">
    <property type="entry name" value="FrsA_esterase"/>
</dbReference>
<accession>A0A7C5LYX1</accession>
<evidence type="ECO:0000259" key="1">
    <source>
        <dbReference type="Pfam" id="PF01738"/>
    </source>
</evidence>
<proteinExistence type="predicted"/>
<dbReference type="Pfam" id="PF01738">
    <property type="entry name" value="DLH"/>
    <property type="match status" value="1"/>
</dbReference>
<dbReference type="GO" id="GO:0016787">
    <property type="term" value="F:hydrolase activity"/>
    <property type="evidence" value="ECO:0007669"/>
    <property type="project" value="UniProtKB-KW"/>
</dbReference>
<comment type="caution">
    <text evidence="2">The sequence shown here is derived from an EMBL/GenBank/DDBJ whole genome shotgun (WGS) entry which is preliminary data.</text>
</comment>
<dbReference type="InterPro" id="IPR002925">
    <property type="entry name" value="Dienelactn_hydro"/>
</dbReference>
<protein>
    <submittedName>
        <fullName evidence="2">Dienelactone hydrolase family protein</fullName>
    </submittedName>
</protein>
<dbReference type="PANTHER" id="PTHR22946">
    <property type="entry name" value="DIENELACTONE HYDROLASE DOMAIN-CONTAINING PROTEIN-RELATED"/>
    <property type="match status" value="1"/>
</dbReference>
<dbReference type="InterPro" id="IPR029058">
    <property type="entry name" value="AB_hydrolase_fold"/>
</dbReference>
<feature type="domain" description="Dienelactone hydrolase" evidence="1">
    <location>
        <begin position="22"/>
        <end position="235"/>
    </location>
</feature>
<dbReference type="EMBL" id="DRMJ01000037">
    <property type="protein sequence ID" value="HHL42128.1"/>
    <property type="molecule type" value="Genomic_DNA"/>
</dbReference>
<reference evidence="2" key="1">
    <citation type="journal article" date="2020" name="mSystems">
        <title>Genome- and Community-Level Interaction Insights into Carbon Utilization and Element Cycling Functions of Hydrothermarchaeota in Hydrothermal Sediment.</title>
        <authorList>
            <person name="Zhou Z."/>
            <person name="Liu Y."/>
            <person name="Xu W."/>
            <person name="Pan J."/>
            <person name="Luo Z.H."/>
            <person name="Li M."/>
        </authorList>
    </citation>
    <scope>NUCLEOTIDE SEQUENCE [LARGE SCALE GENOMIC DNA]</scope>
    <source>
        <strain evidence="2">HyVt-485</strain>
    </source>
</reference>
<sequence>MKITTKPVEYKDGKQTCVGYLAWDETYADPKPCVMVSHAWGGRDGFAEDKAIQMAALGYVGFAIDVYGDGKTGSAPEENEALMMPFINDRKMLQKRLKAAYKAAQNFEQVDENNIAMMGFCFGGLCTLDLARSGVDLKAAISFHGLFNPSGLPAKKIKASVLALHGWDDPMVPPEMVTALGAELTKAGCDWQIHAYGKTKHAFMVPDANDPKNGIQYNAAAERRAWAVATDLLAEKFSMHGVG</sequence>
<dbReference type="SUPFAM" id="SSF53474">
    <property type="entry name" value="alpha/beta-Hydrolases"/>
    <property type="match status" value="1"/>
</dbReference>
<dbReference type="Gene3D" id="3.40.50.1820">
    <property type="entry name" value="alpha/beta hydrolase"/>
    <property type="match status" value="1"/>
</dbReference>